<gene>
    <name evidence="1" type="ORF">ENT87_04310</name>
</gene>
<reference evidence="1" key="1">
    <citation type="journal article" date="2020" name="mSystems">
        <title>Genome- and Community-Level Interaction Insights into Carbon Utilization and Element Cycling Functions of Hydrothermarchaeota in Hydrothermal Sediment.</title>
        <authorList>
            <person name="Zhou Z."/>
            <person name="Liu Y."/>
            <person name="Xu W."/>
            <person name="Pan J."/>
            <person name="Luo Z.H."/>
            <person name="Li M."/>
        </authorList>
    </citation>
    <scope>NUCLEOTIDE SEQUENCE [LARGE SCALE GENOMIC DNA]</scope>
    <source>
        <strain evidence="1">SpSt-618</strain>
    </source>
</reference>
<comment type="caution">
    <text evidence="1">The sequence shown here is derived from an EMBL/GenBank/DDBJ whole genome shotgun (WGS) entry which is preliminary data.</text>
</comment>
<dbReference type="InterPro" id="IPR013785">
    <property type="entry name" value="Aldolase_TIM"/>
</dbReference>
<protein>
    <recommendedName>
        <fullName evidence="2">Class II fructose-bisphosphate aldolase</fullName>
    </recommendedName>
</protein>
<evidence type="ECO:0000313" key="1">
    <source>
        <dbReference type="EMBL" id="HGN36757.1"/>
    </source>
</evidence>
<organism evidence="1">
    <name type="scientific">Ignisphaera aggregans</name>
    <dbReference type="NCBI Taxonomy" id="334771"/>
    <lineage>
        <taxon>Archaea</taxon>
        <taxon>Thermoproteota</taxon>
        <taxon>Thermoprotei</taxon>
        <taxon>Desulfurococcales</taxon>
        <taxon>Desulfurococcaceae</taxon>
        <taxon>Ignisphaera</taxon>
    </lineage>
</organism>
<dbReference type="Gene3D" id="3.20.20.70">
    <property type="entry name" value="Aldolase class I"/>
    <property type="match status" value="1"/>
</dbReference>
<evidence type="ECO:0008006" key="2">
    <source>
        <dbReference type="Google" id="ProtNLM"/>
    </source>
</evidence>
<dbReference type="InterPro" id="IPR012062">
    <property type="entry name" value="GatZ/KbaZ-like"/>
</dbReference>
<dbReference type="AlphaFoldDB" id="A0A7J3I828"/>
<dbReference type="SUPFAM" id="SSF51569">
    <property type="entry name" value="Aldolase"/>
    <property type="match status" value="1"/>
</dbReference>
<dbReference type="EMBL" id="DTAI01000124">
    <property type="protein sequence ID" value="HGN36757.1"/>
    <property type="molecule type" value="Genomic_DNA"/>
</dbReference>
<name>A0A7J3I828_9CREN</name>
<dbReference type="GO" id="GO:0005975">
    <property type="term" value="P:carbohydrate metabolic process"/>
    <property type="evidence" value="ECO:0007669"/>
    <property type="project" value="InterPro"/>
</dbReference>
<sequence length="406" mass="46110">MDIFNHNTFAFKEAKSAKSLLDAACKVLKRNITLLCISPISRETVVATLRAAKSINAPIIFAASLNQIDINGGYTGWTPKRFVEFVHQEAEAINFNGIVFFEVDHCGPWLKDEHIISHYDYQTALENVIRSIEGFIDAGFRILHIDTSLDRESPAGFANIDTAAKRTVELISFAEDVAKSRGIDIMEYEIGSDRWNMDKVEDFRKFLSLAVGMLKSRKIDVSKITFAVADVGTRVRPGNIMNTPLALKFVDTLKDYSIYLKIHSGDYLENLDELPRNGIGGINIGPMFAHIQYTTIKEVITSSGRESLLKIFKENIERNIISSDKLGRYFANSGEIEEYKVGLASRYIWSNNSIRDTVNLISREIGIDLFRKCIESIEYTVRRYLIQLNLENLVNIFKEFNTIYRS</sequence>
<accession>A0A7J3I828</accession>
<dbReference type="Pfam" id="PF08013">
    <property type="entry name" value="GatZ_KbaZ-like"/>
    <property type="match status" value="1"/>
</dbReference>
<proteinExistence type="predicted"/>